<feature type="non-terminal residue" evidence="2">
    <location>
        <position position="167"/>
    </location>
</feature>
<dbReference type="InterPro" id="IPR050462">
    <property type="entry name" value="Retroviral_Gag-Pol_poly"/>
</dbReference>
<dbReference type="OrthoDB" id="9422159at2759"/>
<dbReference type="Pfam" id="PF02093">
    <property type="entry name" value="Gag_p30"/>
    <property type="match status" value="1"/>
</dbReference>
<sequence length="167" mass="19114">PDGLLPKEDPGWDPNTSAGLEKVKIYQMLILYGIQNGVEKPKNLTKLYEVKQGEKEAPSAFYERLCEVARKWTDLNPEDESNRMLFNMLFIAQSAPDIRRKLQKVEGADGMMISQLMSIACKVYNNREEVEEKEKRNRARLQVSLQAPINGLGRGRGSNVRREEFRG</sequence>
<organism evidence="2 3">
    <name type="scientific">Eudyptula minor</name>
    <name type="common">Little blue penguin</name>
    <name type="synonym">Aptenodytes minor</name>
    <dbReference type="NCBI Taxonomy" id="37083"/>
    <lineage>
        <taxon>Eukaryota</taxon>
        <taxon>Metazoa</taxon>
        <taxon>Chordata</taxon>
        <taxon>Craniata</taxon>
        <taxon>Vertebrata</taxon>
        <taxon>Euteleostomi</taxon>
        <taxon>Archelosauria</taxon>
        <taxon>Archosauria</taxon>
        <taxon>Dinosauria</taxon>
        <taxon>Saurischia</taxon>
        <taxon>Theropoda</taxon>
        <taxon>Coelurosauria</taxon>
        <taxon>Aves</taxon>
        <taxon>Neognathae</taxon>
        <taxon>Neoaves</taxon>
        <taxon>Aequornithes</taxon>
        <taxon>Sphenisciformes</taxon>
        <taxon>Spheniscidae</taxon>
        <taxon>Eudyptula</taxon>
    </lineage>
</organism>
<protein>
    <recommendedName>
        <fullName evidence="1">Core shell protein Gag P30 domain-containing protein</fullName>
    </recommendedName>
</protein>
<dbReference type="Proteomes" id="UP000782854">
    <property type="component" value="Unassembled WGS sequence"/>
</dbReference>
<evidence type="ECO:0000259" key="1">
    <source>
        <dbReference type="Pfam" id="PF02093"/>
    </source>
</evidence>
<keyword evidence="3" id="KW-1185">Reference proteome</keyword>
<comment type="caution">
    <text evidence="2">The sequence shown here is derived from an EMBL/GenBank/DDBJ whole genome shotgun (WGS) entry which is preliminary data.</text>
</comment>
<dbReference type="InterPro" id="IPR003036">
    <property type="entry name" value="Gag_P30"/>
</dbReference>
<name>A0A8J4IY75_EUDMI</name>
<evidence type="ECO:0000313" key="2">
    <source>
        <dbReference type="EMBL" id="KAF1503705.1"/>
    </source>
</evidence>
<gene>
    <name evidence="2" type="ORF">FQV19_0014312</name>
</gene>
<dbReference type="GO" id="GO:0019068">
    <property type="term" value="P:virion assembly"/>
    <property type="evidence" value="ECO:0007669"/>
    <property type="project" value="InterPro"/>
</dbReference>
<evidence type="ECO:0000313" key="3">
    <source>
        <dbReference type="Proteomes" id="UP000782854"/>
    </source>
</evidence>
<reference evidence="2" key="1">
    <citation type="journal article" date="2019" name="Gigascience">
        <title>High-coverage genomes to elucidate the evolution of penguins.</title>
        <authorList>
            <person name="Pan H."/>
            <person name="Cole T.L."/>
            <person name="Bi X."/>
            <person name="Fang M."/>
            <person name="Zhou C."/>
            <person name="Yang Z."/>
            <person name="Ksepka D.T."/>
            <person name="Hart T."/>
            <person name="Bouzat J.L."/>
            <person name="Argilla L.S."/>
            <person name="Bertelsen M.F."/>
            <person name="Boersma P.D."/>
            <person name="Bost C.A."/>
            <person name="Cherel Y."/>
            <person name="Dann P."/>
            <person name="Fiddaman S.R."/>
            <person name="Howard P."/>
            <person name="Labuschagne K."/>
            <person name="Mattern T."/>
            <person name="Miller G."/>
            <person name="Parker P."/>
            <person name="Phillips R.A."/>
            <person name="Quillfeldt P."/>
            <person name="Ryan P.G."/>
            <person name="Taylor H."/>
            <person name="Thompson D.R."/>
            <person name="Young M.J."/>
            <person name="Ellegaard M.R."/>
            <person name="Gilbert M.T.P."/>
            <person name="Sinding M.S."/>
            <person name="Pacheco G."/>
            <person name="Shepherd L.D."/>
            <person name="Tennyson A.J.D."/>
            <person name="Grosser S."/>
            <person name="Kay E."/>
            <person name="Nupen L.J."/>
            <person name="Ellenberg U."/>
            <person name="Houston D.M."/>
            <person name="Reeve A.H."/>
            <person name="Johnson K."/>
            <person name="Masello J.F."/>
            <person name="Stracke T."/>
            <person name="McKinlay B."/>
            <person name="Borboroglu P.G."/>
            <person name="Zhang D.X."/>
            <person name="Zhang G."/>
        </authorList>
    </citation>
    <scope>NUCLEOTIDE SEQUENCE</scope>
    <source>
        <strain evidence="2">Gonzo</strain>
    </source>
</reference>
<feature type="non-terminal residue" evidence="2">
    <location>
        <position position="1"/>
    </location>
</feature>
<dbReference type="InterPro" id="IPR008919">
    <property type="entry name" value="Retrov_capsid_N"/>
</dbReference>
<dbReference type="PANTHER" id="PTHR33166">
    <property type="entry name" value="GAG_P30 DOMAIN-CONTAINING PROTEIN"/>
    <property type="match status" value="1"/>
</dbReference>
<dbReference type="EMBL" id="VULC01019956">
    <property type="protein sequence ID" value="KAF1503705.1"/>
    <property type="molecule type" value="Genomic_DNA"/>
</dbReference>
<dbReference type="AlphaFoldDB" id="A0A8J4IY75"/>
<feature type="domain" description="Core shell protein Gag P30" evidence="1">
    <location>
        <begin position="5"/>
        <end position="125"/>
    </location>
</feature>
<proteinExistence type="predicted"/>
<accession>A0A8J4IY75</accession>
<dbReference type="Gene3D" id="1.10.375.10">
    <property type="entry name" value="Human Immunodeficiency Virus Type 1 Capsid Protein"/>
    <property type="match status" value="1"/>
</dbReference>